<sequence length="496" mass="54340">MTTTATVGCLPAEILSLVLNVHLEKPWRPLAARACHSWRAVVALDVEGALQRLAKRHGVAKADEVYVYTARRANPLFISTPTLAAAAAGSHLSLLRWLLRHPRVRMGDSVVRAAAYAGAIDAIKFFLGRKPSLVRAAARYAAARGGQRTLLEWFLDRDLGRHAPSDSDNEEEEDDDDREGCGGDGGDQGSDSSDGSGWEDQPWDGNPLDKGDNDDADADEFIDRDEIWPAWYADGGMHSSACDQSGSAITDEAGTEEVEDWWGPVMCASAARGGHLDLLKWLRGPEVRCRWDARTTAAAAAGGHVDVLVWALTECAPPCHMSHYRVSPAHGEDHSSSCEAIGWAARAPRNNVKALAVVLSTGYAPTLGDLKEVLVFGRTDMADAILKADPSLWQPDQVLWWLHGADERRMDKAAGRRTLLWAIGQFDKRPTTWTDTAEIALTYAAIVHDDCADVVDALRSRGRCRLGHRITEDQARRVHPWEDVAKVVRTGKRTIR</sequence>
<dbReference type="InterPro" id="IPR052050">
    <property type="entry name" value="SecEffector_AnkRepeat"/>
</dbReference>
<feature type="region of interest" description="Disordered" evidence="1">
    <location>
        <begin position="161"/>
        <end position="217"/>
    </location>
</feature>
<protein>
    <recommendedName>
        <fullName evidence="4">Ankyrin repeat domain containing protein</fullName>
    </recommendedName>
</protein>
<reference evidence="2" key="1">
    <citation type="submission" date="2021-04" db="EMBL/GenBank/DDBJ databases">
        <title>Draft Genome Sequence of Pandoravirus japonicus, Isolated from the Sabaishi River of Niigata, Japan.</title>
        <authorList>
            <person name="Hosokawa N."/>
            <person name="Takahashi H."/>
            <person name="Aoki K."/>
            <person name="Takemura M."/>
        </authorList>
    </citation>
    <scope>NUCLEOTIDE SEQUENCE</scope>
</reference>
<dbReference type="Proteomes" id="UP001253637">
    <property type="component" value="Segment"/>
</dbReference>
<evidence type="ECO:0000256" key="1">
    <source>
        <dbReference type="SAM" id="MobiDB-lite"/>
    </source>
</evidence>
<organism evidence="2 3">
    <name type="scientific">Pandoravirus japonicus</name>
    <dbReference type="NCBI Taxonomy" id="2823154"/>
    <lineage>
        <taxon>Viruses</taxon>
        <taxon>Pandoravirus</taxon>
    </lineage>
</organism>
<accession>A0A811BQE4</accession>
<evidence type="ECO:0000313" key="3">
    <source>
        <dbReference type="Proteomes" id="UP001253637"/>
    </source>
</evidence>
<dbReference type="EMBL" id="LC625835">
    <property type="protein sequence ID" value="BCU03540.1"/>
    <property type="molecule type" value="Genomic_DNA"/>
</dbReference>
<dbReference type="PANTHER" id="PTHR46586">
    <property type="entry name" value="ANKYRIN REPEAT-CONTAINING PROTEIN"/>
    <property type="match status" value="1"/>
</dbReference>
<proteinExistence type="predicted"/>
<evidence type="ECO:0000313" key="2">
    <source>
        <dbReference type="EMBL" id="BCU03540.1"/>
    </source>
</evidence>
<feature type="compositionally biased region" description="Acidic residues" evidence="1">
    <location>
        <begin position="167"/>
        <end position="178"/>
    </location>
</feature>
<feature type="compositionally biased region" description="Low complexity" evidence="1">
    <location>
        <begin position="189"/>
        <end position="200"/>
    </location>
</feature>
<dbReference type="PANTHER" id="PTHR46586:SF3">
    <property type="entry name" value="ANKYRIN REPEAT-CONTAINING PROTEIN"/>
    <property type="match status" value="1"/>
</dbReference>
<evidence type="ECO:0008006" key="4">
    <source>
        <dbReference type="Google" id="ProtNLM"/>
    </source>
</evidence>
<name>A0A811BQE4_9VIRU</name>